<keyword evidence="2" id="KW-1185">Reference proteome</keyword>
<accession>A0ACC2XX48</accession>
<name>A0ACC2XX48_9TREE</name>
<organism evidence="1 2">
    <name type="scientific">Naganishia onofrii</name>
    <dbReference type="NCBI Taxonomy" id="1851511"/>
    <lineage>
        <taxon>Eukaryota</taxon>
        <taxon>Fungi</taxon>
        <taxon>Dikarya</taxon>
        <taxon>Basidiomycota</taxon>
        <taxon>Agaricomycotina</taxon>
        <taxon>Tremellomycetes</taxon>
        <taxon>Filobasidiales</taxon>
        <taxon>Filobasidiaceae</taxon>
        <taxon>Naganishia</taxon>
    </lineage>
</organism>
<protein>
    <submittedName>
        <fullName evidence="1">Uncharacterized protein</fullName>
    </submittedName>
</protein>
<dbReference type="Proteomes" id="UP001234202">
    <property type="component" value="Unassembled WGS sequence"/>
</dbReference>
<sequence>MTSSFVETPTLNTVGVNLADISPSKAASQQVDYFANVDWELDWEYVAPASPSQGRARMSNGTIDMLSQQQYVLPPLPPPRVPQSGPARPRAPRAPTQARTAGHPYNRPSTTVLSQPEVRSSTPVVPQAENLAVAVVAVAAAVVEPVVEQARGSIHHRNGRRRCKFWH</sequence>
<comment type="caution">
    <text evidence="1">The sequence shown here is derived from an EMBL/GenBank/DDBJ whole genome shotgun (WGS) entry which is preliminary data.</text>
</comment>
<gene>
    <name evidence="1" type="ORF">QFC24_001056</name>
</gene>
<evidence type="ECO:0000313" key="2">
    <source>
        <dbReference type="Proteomes" id="UP001234202"/>
    </source>
</evidence>
<evidence type="ECO:0000313" key="1">
    <source>
        <dbReference type="EMBL" id="KAJ9127646.1"/>
    </source>
</evidence>
<proteinExistence type="predicted"/>
<dbReference type="EMBL" id="JASBWV010000002">
    <property type="protein sequence ID" value="KAJ9127646.1"/>
    <property type="molecule type" value="Genomic_DNA"/>
</dbReference>
<reference evidence="1" key="1">
    <citation type="submission" date="2023-04" db="EMBL/GenBank/DDBJ databases">
        <title>Draft Genome sequencing of Naganishia species isolated from polar environments using Oxford Nanopore Technology.</title>
        <authorList>
            <person name="Leo P."/>
            <person name="Venkateswaran K."/>
        </authorList>
    </citation>
    <scope>NUCLEOTIDE SEQUENCE</scope>
    <source>
        <strain evidence="1">DBVPG 5303</strain>
    </source>
</reference>